<organism evidence="2 3">
    <name type="scientific">Filibacter tadaridae</name>
    <dbReference type="NCBI Taxonomy" id="2483811"/>
    <lineage>
        <taxon>Bacteria</taxon>
        <taxon>Bacillati</taxon>
        <taxon>Bacillota</taxon>
        <taxon>Bacilli</taxon>
        <taxon>Bacillales</taxon>
        <taxon>Caryophanaceae</taxon>
        <taxon>Filibacter</taxon>
    </lineage>
</organism>
<sequence>MVILRKLAVALLIIGALNWGLVGLFRFDVVGQMAGGTSEPLARLFYILVGLSGLLNLGLLFKREDRDDVNVPTAEKA</sequence>
<name>A0A3P5XB33_9BACL</name>
<dbReference type="RefSeq" id="WP_124071267.1">
    <property type="nucleotide sequence ID" value="NZ_CBCRXF010000008.1"/>
</dbReference>
<keyword evidence="1" id="KW-1133">Transmembrane helix</keyword>
<gene>
    <name evidence="2" type="ORF">FILTAD_02490</name>
</gene>
<dbReference type="OrthoDB" id="9812136at2"/>
<reference evidence="2 3" key="1">
    <citation type="submission" date="2018-11" db="EMBL/GenBank/DDBJ databases">
        <authorList>
            <person name="Criscuolo A."/>
        </authorList>
    </citation>
    <scope>NUCLEOTIDE SEQUENCE [LARGE SCALE GENOMIC DNA]</scope>
    <source>
        <strain evidence="2">ATB-66</strain>
    </source>
</reference>
<feature type="transmembrane region" description="Helical" evidence="1">
    <location>
        <begin position="7"/>
        <end position="24"/>
    </location>
</feature>
<dbReference type="AlphaFoldDB" id="A0A3P5XB33"/>
<dbReference type="PANTHER" id="PTHR37304">
    <property type="entry name" value="MEMBRANE PROTEIN-RELATED"/>
    <property type="match status" value="1"/>
</dbReference>
<evidence type="ECO:0008006" key="4">
    <source>
        <dbReference type="Google" id="ProtNLM"/>
    </source>
</evidence>
<keyword evidence="1" id="KW-0472">Membrane</keyword>
<dbReference type="Pfam" id="PF04070">
    <property type="entry name" value="DUF378"/>
    <property type="match status" value="1"/>
</dbReference>
<evidence type="ECO:0000256" key="1">
    <source>
        <dbReference type="SAM" id="Phobius"/>
    </source>
</evidence>
<dbReference type="EMBL" id="UXAV01000043">
    <property type="protein sequence ID" value="VDC31876.1"/>
    <property type="molecule type" value="Genomic_DNA"/>
</dbReference>
<evidence type="ECO:0000313" key="3">
    <source>
        <dbReference type="Proteomes" id="UP000270468"/>
    </source>
</evidence>
<feature type="transmembrane region" description="Helical" evidence="1">
    <location>
        <begin position="44"/>
        <end position="61"/>
    </location>
</feature>
<dbReference type="Proteomes" id="UP000270468">
    <property type="component" value="Unassembled WGS sequence"/>
</dbReference>
<dbReference type="PANTHER" id="PTHR37304:SF1">
    <property type="entry name" value="MEMBRANE PROTEIN"/>
    <property type="match status" value="1"/>
</dbReference>
<evidence type="ECO:0000313" key="2">
    <source>
        <dbReference type="EMBL" id="VDC31876.1"/>
    </source>
</evidence>
<protein>
    <recommendedName>
        <fullName evidence="4">DUF378 domain-containing protein</fullName>
    </recommendedName>
</protein>
<dbReference type="InterPro" id="IPR007211">
    <property type="entry name" value="DUF378"/>
</dbReference>
<accession>A0A3P5XB33</accession>
<proteinExistence type="predicted"/>
<keyword evidence="1" id="KW-0812">Transmembrane</keyword>
<keyword evidence="3" id="KW-1185">Reference proteome</keyword>